<sequence length="90" mass="10659">MIFKEKLEDYTEEEFLEFLRGLSSQHIQLHGDEFVKHMDRLVKHFVKVTEHPAQTDVIFYPEKGQEDTPEGILKTIKEWRAKNGKPGFKN</sequence>
<dbReference type="PRINTS" id="PR01299">
    <property type="entry name" value="PYOCIN"/>
</dbReference>
<evidence type="ECO:0000256" key="1">
    <source>
        <dbReference type="ARBA" id="ARBA00009346"/>
    </source>
</evidence>
<name>A0A3M3FXZ2_PSESG</name>
<accession>A0A3M3FXZ2</accession>
<evidence type="ECO:0000313" key="3">
    <source>
        <dbReference type="EMBL" id="RMM65802.1"/>
    </source>
</evidence>
<dbReference type="Proteomes" id="UP000276829">
    <property type="component" value="Unassembled WGS sequence"/>
</dbReference>
<evidence type="ECO:0000256" key="2">
    <source>
        <dbReference type="ARBA" id="ARBA00023025"/>
    </source>
</evidence>
<dbReference type="SUPFAM" id="SSF47345">
    <property type="entry name" value="Colicin E immunity proteins"/>
    <property type="match status" value="1"/>
</dbReference>
<dbReference type="InterPro" id="IPR000290">
    <property type="entry name" value="Colicin_pyocin"/>
</dbReference>
<organism evidence="3 4">
    <name type="scientific">Pseudomonas savastanoi pv. glycinea</name>
    <name type="common">Pseudomonas syringae pv. glycinea</name>
    <dbReference type="NCBI Taxonomy" id="318"/>
    <lineage>
        <taxon>Bacteria</taxon>
        <taxon>Pseudomonadati</taxon>
        <taxon>Pseudomonadota</taxon>
        <taxon>Gammaproteobacteria</taxon>
        <taxon>Pseudomonadales</taxon>
        <taxon>Pseudomonadaceae</taxon>
        <taxon>Pseudomonas</taxon>
    </lineage>
</organism>
<evidence type="ECO:0000313" key="4">
    <source>
        <dbReference type="Proteomes" id="UP000276829"/>
    </source>
</evidence>
<dbReference type="AlphaFoldDB" id="A0A3M3FXZ2"/>
<keyword evidence="2" id="KW-0079">Bacteriocin immunity</keyword>
<dbReference type="CDD" id="cd16363">
    <property type="entry name" value="Col_Im_like"/>
    <property type="match status" value="1"/>
</dbReference>
<dbReference type="Pfam" id="PF01320">
    <property type="entry name" value="Colicin_Pyocin"/>
    <property type="match status" value="1"/>
</dbReference>
<comment type="caution">
    <text evidence="3">The sequence shown here is derived from an EMBL/GenBank/DDBJ whole genome shotgun (WGS) entry which is preliminary data.</text>
</comment>
<dbReference type="EMBL" id="RBON01000234">
    <property type="protein sequence ID" value="RMM65802.1"/>
    <property type="molecule type" value="Genomic_DNA"/>
</dbReference>
<comment type="similarity">
    <text evidence="1">Belongs to the colicins ColE2/ColE8/ColE9 and pyocins S1/S2 family.</text>
</comment>
<protein>
    <submittedName>
        <fullName evidence="3">Colicin/pyocin immunity protein</fullName>
    </submittedName>
</protein>
<dbReference type="Gene3D" id="1.10.1200.20">
    <property type="entry name" value="Colicin E immunity protein"/>
    <property type="match status" value="1"/>
</dbReference>
<dbReference type="InterPro" id="IPR035900">
    <property type="entry name" value="Colicin_E_sf"/>
</dbReference>
<dbReference type="GO" id="GO:0015643">
    <property type="term" value="F:toxic substance binding"/>
    <property type="evidence" value="ECO:0007669"/>
    <property type="project" value="InterPro"/>
</dbReference>
<dbReference type="RefSeq" id="WP_122386030.1">
    <property type="nucleotide sequence ID" value="NZ_RBON01000234.1"/>
</dbReference>
<gene>
    <name evidence="3" type="ORF">ALQ73_100536</name>
</gene>
<proteinExistence type="inferred from homology"/>
<reference evidence="3 4" key="1">
    <citation type="submission" date="2018-08" db="EMBL/GenBank/DDBJ databases">
        <title>Recombination of ecologically and evolutionarily significant loci maintains genetic cohesion in the Pseudomonas syringae species complex.</title>
        <authorList>
            <person name="Dillon M."/>
            <person name="Thakur S."/>
            <person name="Almeida R.N.D."/>
            <person name="Weir B.S."/>
            <person name="Guttman D.S."/>
        </authorList>
    </citation>
    <scope>NUCLEOTIDE SEQUENCE [LARGE SCALE GENOMIC DNA]</scope>
    <source>
        <strain evidence="3 4">ICMP 4324</strain>
    </source>
</reference>
<dbReference type="GO" id="GO:0030153">
    <property type="term" value="P:bacteriocin immunity"/>
    <property type="evidence" value="ECO:0007669"/>
    <property type="project" value="UniProtKB-KW"/>
</dbReference>